<proteinExistence type="inferred from homology"/>
<evidence type="ECO:0000256" key="1">
    <source>
        <dbReference type="ARBA" id="ARBA00008894"/>
    </source>
</evidence>
<dbReference type="GO" id="GO:0005524">
    <property type="term" value="F:ATP binding"/>
    <property type="evidence" value="ECO:0007669"/>
    <property type="project" value="UniProtKB-KW"/>
</dbReference>
<dbReference type="PANTHER" id="PTHR36766:SF64">
    <property type="entry name" value="OS12G0206100 PROTEIN"/>
    <property type="match status" value="1"/>
</dbReference>
<accession>A0A7H4LN95</accession>
<dbReference type="InterPro" id="IPR002182">
    <property type="entry name" value="NB-ARC"/>
</dbReference>
<evidence type="ECO:0000313" key="9">
    <source>
        <dbReference type="EMBL" id="SPT20084.1"/>
    </source>
</evidence>
<evidence type="ECO:0000256" key="2">
    <source>
        <dbReference type="ARBA" id="ARBA00022614"/>
    </source>
</evidence>
<dbReference type="InterPro" id="IPR027417">
    <property type="entry name" value="P-loop_NTPase"/>
</dbReference>
<dbReference type="EMBL" id="LS480641">
    <property type="protein sequence ID" value="SPT20084.1"/>
    <property type="molecule type" value="Genomic_DNA"/>
</dbReference>
<evidence type="ECO:0000259" key="7">
    <source>
        <dbReference type="Pfam" id="PF00931"/>
    </source>
</evidence>
<organism evidence="9 10">
    <name type="scientific">Triticum aestivum</name>
    <name type="common">Wheat</name>
    <dbReference type="NCBI Taxonomy" id="4565"/>
    <lineage>
        <taxon>Eukaryota</taxon>
        <taxon>Viridiplantae</taxon>
        <taxon>Streptophyta</taxon>
        <taxon>Embryophyta</taxon>
        <taxon>Tracheophyta</taxon>
        <taxon>Spermatophyta</taxon>
        <taxon>Magnoliopsida</taxon>
        <taxon>Liliopsida</taxon>
        <taxon>Poales</taxon>
        <taxon>Poaceae</taxon>
        <taxon>BOP clade</taxon>
        <taxon>Pooideae</taxon>
        <taxon>Triticodae</taxon>
        <taxon>Triticeae</taxon>
        <taxon>Triticinae</taxon>
        <taxon>Triticum</taxon>
    </lineage>
</organism>
<dbReference type="Proteomes" id="UP000280104">
    <property type="component" value="Chromosome II"/>
</dbReference>
<dbReference type="Gene3D" id="3.40.50.300">
    <property type="entry name" value="P-loop containing nucleotide triphosphate hydrolases"/>
    <property type="match status" value="1"/>
</dbReference>
<keyword evidence="3" id="KW-0677">Repeat</keyword>
<dbReference type="Gene3D" id="1.20.5.4130">
    <property type="match status" value="1"/>
</dbReference>
<dbReference type="AlphaFoldDB" id="A0A7H4LN95"/>
<dbReference type="InterPro" id="IPR041118">
    <property type="entry name" value="Rx_N"/>
</dbReference>
<dbReference type="SUPFAM" id="SSF52540">
    <property type="entry name" value="P-loop containing nucleoside triphosphate hydrolases"/>
    <property type="match status" value="1"/>
</dbReference>
<dbReference type="GO" id="GO:0043531">
    <property type="term" value="F:ADP binding"/>
    <property type="evidence" value="ECO:0007669"/>
    <property type="project" value="InterPro"/>
</dbReference>
<name>A0A7H4LN95_WHEAT</name>
<keyword evidence="6" id="KW-0067">ATP-binding</keyword>
<dbReference type="PANTHER" id="PTHR36766">
    <property type="entry name" value="PLANT BROAD-SPECTRUM MILDEW RESISTANCE PROTEIN RPW8"/>
    <property type="match status" value="1"/>
</dbReference>
<reference evidence="9 10" key="1">
    <citation type="submission" date="2018-05" db="EMBL/GenBank/DDBJ databases">
        <authorList>
            <person name="Thind KAUR A."/>
        </authorList>
    </citation>
    <scope>NUCLEOTIDE SEQUENCE [LARGE SCALE GENOMIC DNA]</scope>
</reference>
<gene>
    <name evidence="9" type="ORF">CAMPLR22A2D_LOCUS4713</name>
</gene>
<evidence type="ECO:0000256" key="3">
    <source>
        <dbReference type="ARBA" id="ARBA00022737"/>
    </source>
</evidence>
<dbReference type="PRINTS" id="PR00364">
    <property type="entry name" value="DISEASERSIST"/>
</dbReference>
<keyword evidence="5" id="KW-0611">Plant defense</keyword>
<dbReference type="GO" id="GO:0006952">
    <property type="term" value="P:defense response"/>
    <property type="evidence" value="ECO:0007669"/>
    <property type="project" value="UniProtKB-KW"/>
</dbReference>
<evidence type="ECO:0000256" key="4">
    <source>
        <dbReference type="ARBA" id="ARBA00022741"/>
    </source>
</evidence>
<feature type="domain" description="Disease resistance N-terminal" evidence="8">
    <location>
        <begin position="12"/>
        <end position="91"/>
    </location>
</feature>
<comment type="similarity">
    <text evidence="1">Belongs to the disease resistance NB-LRR family.</text>
</comment>
<keyword evidence="4" id="KW-0547">Nucleotide-binding</keyword>
<sequence length="468" mass="51998">MDLALSAAQWVVGKALAPVADGLLEAWAASNKLGPNIEALRMELLLVKATLENAGDKQLDGRQALEELLQKMQDLAHNAEDVLDELDYFRIHDELYGTCDAADEDARGRGHNLLLNARHTAKAVGKLFSCTSAATSGDQVEEDATQRVLCCAPPCARDRAHGNSSSVPETSLAGEEVSNRMSKLGKFFPCSSIPNVHDDDDSGNSILSGVHPRKGPQNNPAKETTKLRFHRVDVSNRMKQIVEQLRPMRQEVTTILRDCRLRIAPGPAHNRPTTTFKSLEPKLHGRDIIMDSIIHDITNGKYCGEDLTVLPLVGPGGIGKTTLTQYIHNAQEVHNHFEVVVWTCVSLDFNPNKLLEEIKGKIPKVEGEKEGDVGMVIEQRLKSKRLLLILDDMWKCGDGEDWERWLLPFKKSQKKGSMILVTTRFEALAETVKTTVHYIKLGGLEPQEFRKLFLAYVFGDEDSTEDHA</sequence>
<dbReference type="Pfam" id="PF00931">
    <property type="entry name" value="NB-ARC"/>
    <property type="match status" value="1"/>
</dbReference>
<keyword evidence="2" id="KW-0433">Leucine-rich repeat</keyword>
<evidence type="ECO:0000313" key="10">
    <source>
        <dbReference type="Proteomes" id="UP000280104"/>
    </source>
</evidence>
<evidence type="ECO:0000256" key="5">
    <source>
        <dbReference type="ARBA" id="ARBA00022821"/>
    </source>
</evidence>
<dbReference type="Pfam" id="PF18052">
    <property type="entry name" value="Rx_N"/>
    <property type="match status" value="1"/>
</dbReference>
<evidence type="ECO:0000259" key="8">
    <source>
        <dbReference type="Pfam" id="PF18052"/>
    </source>
</evidence>
<feature type="domain" description="NB-ARC" evidence="7">
    <location>
        <begin position="304"/>
        <end position="461"/>
    </location>
</feature>
<evidence type="ECO:0000256" key="6">
    <source>
        <dbReference type="ARBA" id="ARBA00022840"/>
    </source>
</evidence>
<protein>
    <submittedName>
        <fullName evidence="9">Uncharacterized protein</fullName>
    </submittedName>
</protein>